<dbReference type="Pfam" id="PF00480">
    <property type="entry name" value="ROK"/>
    <property type="match status" value="1"/>
</dbReference>
<protein>
    <submittedName>
        <fullName evidence="1">Unannotated protein</fullName>
    </submittedName>
</protein>
<dbReference type="Gene3D" id="3.30.420.40">
    <property type="match status" value="2"/>
</dbReference>
<name>A0A6J7IFJ0_9ZZZZ</name>
<accession>A0A6J7IFJ0</accession>
<evidence type="ECO:0000313" key="1">
    <source>
        <dbReference type="EMBL" id="CAB4929094.1"/>
    </source>
</evidence>
<organism evidence="1">
    <name type="scientific">freshwater metagenome</name>
    <dbReference type="NCBI Taxonomy" id="449393"/>
    <lineage>
        <taxon>unclassified sequences</taxon>
        <taxon>metagenomes</taxon>
        <taxon>ecological metagenomes</taxon>
    </lineage>
</organism>
<dbReference type="AlphaFoldDB" id="A0A6J7IFJ0"/>
<proteinExistence type="predicted"/>
<dbReference type="SUPFAM" id="SSF53067">
    <property type="entry name" value="Actin-like ATPase domain"/>
    <property type="match status" value="1"/>
</dbReference>
<gene>
    <name evidence="1" type="ORF">UFOPK3720_00628</name>
</gene>
<dbReference type="InterPro" id="IPR000600">
    <property type="entry name" value="ROK"/>
</dbReference>
<dbReference type="EMBL" id="CAFBNB010000094">
    <property type="protein sequence ID" value="CAB4929094.1"/>
    <property type="molecule type" value="Genomic_DNA"/>
</dbReference>
<reference evidence="1" key="1">
    <citation type="submission" date="2020-05" db="EMBL/GenBank/DDBJ databases">
        <authorList>
            <person name="Chiriac C."/>
            <person name="Salcher M."/>
            <person name="Ghai R."/>
            <person name="Kavagutti S V."/>
        </authorList>
    </citation>
    <scope>NUCLEOTIDE SEQUENCE</scope>
</reference>
<dbReference type="InterPro" id="IPR043129">
    <property type="entry name" value="ATPase_NBD"/>
</dbReference>
<sequence>MALAGRILKPLVMITTSTGTVWPTEVRTLAIDIGGSGLKASMLDAAGQMTADRLRIDTPYPCPPETLLESLGELVRPLRDVHRASVGFPGLVRHGRVIEVPSLSRAAYSGDRDPDLALAWSEFDLGAALAQLLGVPTKVVNDADMQGCAVVQGHGLEFVMTLGTGVGTALFNNGRLLPHLELSHGPFRSGETTDVALGNTARRAIGNEKWAKRVRRSIEHFHEMLWFDHLYVGGGNAKQLNVADVGPKGQLIPNSAGILGGVRIWDLHTEDS</sequence>